<feature type="region of interest" description="Disordered" evidence="4">
    <location>
        <begin position="1"/>
        <end position="23"/>
    </location>
</feature>
<keyword evidence="3" id="KW-0560">Oxidoreductase</keyword>
<dbReference type="PANTHER" id="PTHR24305">
    <property type="entry name" value="CYTOCHROME P450"/>
    <property type="match status" value="1"/>
</dbReference>
<dbReference type="PRINTS" id="PR00463">
    <property type="entry name" value="EP450I"/>
</dbReference>
<comment type="caution">
    <text evidence="5">The sequence shown here is derived from an EMBL/GenBank/DDBJ whole genome shotgun (WGS) entry which is preliminary data.</text>
</comment>
<dbReference type="EMBL" id="JBEPFB010000003">
    <property type="protein sequence ID" value="MER7372560.1"/>
    <property type="molecule type" value="Genomic_DNA"/>
</dbReference>
<evidence type="ECO:0000256" key="3">
    <source>
        <dbReference type="RuleBase" id="RU000461"/>
    </source>
</evidence>
<dbReference type="InterPro" id="IPR002401">
    <property type="entry name" value="Cyt_P450_E_grp-I"/>
</dbReference>
<keyword evidence="3" id="KW-0349">Heme</keyword>
<dbReference type="PRINTS" id="PR00385">
    <property type="entry name" value="P450"/>
</dbReference>
<dbReference type="PROSITE" id="PS00086">
    <property type="entry name" value="CYTOCHROME_P450"/>
    <property type="match status" value="1"/>
</dbReference>
<reference evidence="5 6" key="1">
    <citation type="submission" date="2024-06" db="EMBL/GenBank/DDBJ databases">
        <title>The Natural Products Discovery Center: Release of the First 8490 Sequenced Strains for Exploring Actinobacteria Biosynthetic Diversity.</title>
        <authorList>
            <person name="Kalkreuter E."/>
            <person name="Kautsar S.A."/>
            <person name="Yang D."/>
            <person name="Bader C.D."/>
            <person name="Teijaro C.N."/>
            <person name="Fluegel L."/>
            <person name="Davis C.M."/>
            <person name="Simpson J.R."/>
            <person name="Lauterbach L."/>
            <person name="Steele A.D."/>
            <person name="Gui C."/>
            <person name="Meng S."/>
            <person name="Li G."/>
            <person name="Viehrig K."/>
            <person name="Ye F."/>
            <person name="Su P."/>
            <person name="Kiefer A.F."/>
            <person name="Nichols A."/>
            <person name="Cepeda A.J."/>
            <person name="Yan W."/>
            <person name="Fan B."/>
            <person name="Jiang Y."/>
            <person name="Adhikari A."/>
            <person name="Zheng C.-J."/>
            <person name="Schuster L."/>
            <person name="Cowan T.M."/>
            <person name="Smanski M.J."/>
            <person name="Chevrette M.G."/>
            <person name="De Carvalho L.P.S."/>
            <person name="Shen B."/>
        </authorList>
    </citation>
    <scope>NUCLEOTIDE SEQUENCE [LARGE SCALE GENOMIC DNA]</scope>
    <source>
        <strain evidence="5 6">NPDC000155</strain>
    </source>
</reference>
<keyword evidence="3" id="KW-0503">Monooxygenase</keyword>
<dbReference type="Proteomes" id="UP001486207">
    <property type="component" value="Unassembled WGS sequence"/>
</dbReference>
<dbReference type="PANTHER" id="PTHR24305:SF166">
    <property type="entry name" value="CYTOCHROME P450 12A4, MITOCHONDRIAL-RELATED"/>
    <property type="match status" value="1"/>
</dbReference>
<dbReference type="RefSeq" id="WP_190070004.1">
    <property type="nucleotide sequence ID" value="NZ_BNBM01000004.1"/>
</dbReference>
<sequence length="445" mass="48598">MNTDAQAGLGPLPHTPRTAPPVPEVEPDVVKRWHAGGGELVELLALVREQVGGVAAFRLGPARTVLVTEPQAVQHVLARHPEQYVKRSHRARLLVGDGVLSTAGKAWKRQRRLLQSQFTGTGMRRYDRRIAEAARVTAGRWSEYARTGQTLDVGREMHRFALDAIWRSLTGLPLDDDTERELAAVEAVAAALPTLPADAEDAREAVAEDLARIDALARHAIEAARRGETGPDGPGLLHVLIDASAARPEYTDRLIRDELVTLLAAGHETTAGTLTWLHLLLDEYPDAREQALAAGVEGSEERSQAIQALVHETLRLYPSAWVLPRHTAEDDTLAGYTVEAGTDILVCPYLTHRDPELWADPERFDPRRFLTPGGRPGHPGAYLPFGLGPRTCLGMQFALREATVLLEHLLPAHRVVFSSTPAKARYGITVRPDGPTPATLRPSHG</sequence>
<keyword evidence="6" id="KW-1185">Reference proteome</keyword>
<dbReference type="InterPro" id="IPR017972">
    <property type="entry name" value="Cyt_P450_CS"/>
</dbReference>
<dbReference type="InterPro" id="IPR001128">
    <property type="entry name" value="Cyt_P450"/>
</dbReference>
<accession>A0ABV1XLS7</accession>
<keyword evidence="3" id="KW-0479">Metal-binding</keyword>
<gene>
    <name evidence="5" type="ORF">ABT384_07835</name>
</gene>
<dbReference type="InterPro" id="IPR050121">
    <property type="entry name" value="Cytochrome_P450_monoxygenase"/>
</dbReference>
<evidence type="ECO:0000313" key="6">
    <source>
        <dbReference type="Proteomes" id="UP001486207"/>
    </source>
</evidence>
<evidence type="ECO:0000256" key="4">
    <source>
        <dbReference type="SAM" id="MobiDB-lite"/>
    </source>
</evidence>
<dbReference type="Gene3D" id="1.10.630.10">
    <property type="entry name" value="Cytochrome P450"/>
    <property type="match status" value="1"/>
</dbReference>
<dbReference type="InterPro" id="IPR036396">
    <property type="entry name" value="Cyt_P450_sf"/>
</dbReference>
<protein>
    <submittedName>
        <fullName evidence="5">Cytochrome P450</fullName>
    </submittedName>
</protein>
<name>A0ABV1XLS7_9ACTN</name>
<organism evidence="5 6">
    <name type="scientific">Streptomyces lanatus</name>
    <dbReference type="NCBI Taxonomy" id="66900"/>
    <lineage>
        <taxon>Bacteria</taxon>
        <taxon>Bacillati</taxon>
        <taxon>Actinomycetota</taxon>
        <taxon>Actinomycetes</taxon>
        <taxon>Kitasatosporales</taxon>
        <taxon>Streptomycetaceae</taxon>
        <taxon>Streptomyces</taxon>
    </lineage>
</organism>
<evidence type="ECO:0000256" key="2">
    <source>
        <dbReference type="ARBA" id="ARBA00010617"/>
    </source>
</evidence>
<keyword evidence="3" id="KW-0408">Iron</keyword>
<dbReference type="SUPFAM" id="SSF48264">
    <property type="entry name" value="Cytochrome P450"/>
    <property type="match status" value="1"/>
</dbReference>
<comment type="cofactor">
    <cofactor evidence="1">
        <name>heme</name>
        <dbReference type="ChEBI" id="CHEBI:30413"/>
    </cofactor>
</comment>
<evidence type="ECO:0000256" key="1">
    <source>
        <dbReference type="ARBA" id="ARBA00001971"/>
    </source>
</evidence>
<comment type="similarity">
    <text evidence="2 3">Belongs to the cytochrome P450 family.</text>
</comment>
<proteinExistence type="inferred from homology"/>
<dbReference type="Pfam" id="PF00067">
    <property type="entry name" value="p450"/>
    <property type="match status" value="1"/>
</dbReference>
<evidence type="ECO:0000313" key="5">
    <source>
        <dbReference type="EMBL" id="MER7372560.1"/>
    </source>
</evidence>